<dbReference type="Gene3D" id="3.20.20.30">
    <property type="entry name" value="Luciferase-like domain"/>
    <property type="match status" value="1"/>
</dbReference>
<reference evidence="4" key="1">
    <citation type="submission" date="2017-11" db="EMBL/GenBank/DDBJ databases">
        <authorList>
            <person name="Zhu W."/>
        </authorList>
    </citation>
    <scope>NUCLEOTIDE SEQUENCE [LARGE SCALE GENOMIC DNA]</scope>
    <source>
        <strain evidence="4">160</strain>
    </source>
</reference>
<comment type="similarity">
    <text evidence="1">To bacterial alkanal monooxygenase alpha and beta chains.</text>
</comment>
<dbReference type="KEGG" id="ocn:CUC15_13640"/>
<dbReference type="NCBIfam" id="TIGR03558">
    <property type="entry name" value="oxido_grp_1"/>
    <property type="match status" value="1"/>
</dbReference>
<dbReference type="Pfam" id="PF00296">
    <property type="entry name" value="Bac_luciferase"/>
    <property type="match status" value="1"/>
</dbReference>
<dbReference type="InterPro" id="IPR036661">
    <property type="entry name" value="Luciferase-like_sf"/>
</dbReference>
<evidence type="ECO:0000313" key="4">
    <source>
        <dbReference type="Proteomes" id="UP000253908"/>
    </source>
</evidence>
<keyword evidence="4" id="KW-1185">Reference proteome</keyword>
<sequence>MKLSILDQAPVSSGYSAKEALEATIELAMLAEKLGYTRYWVAEHHDLKGLASPAPDILLGIIGSQTERIRIGSGAVLLPNYKPFNIAERYNLLATLYPERVDIGLGRAPGGSAETSIALAGNFLEQVKKMPELLDELHHFLHHNFPADHIFSKVSAAPMPTSAPVPWLLGTSKKSAILAAEKGMPYVFGHFMSDQEGPSIVKTYRNNLKQGIPEIIITVSVICAETTEEAEEMALSNLLWRVQQDKGKGKDGVPSIDEAKDYLFNDHELVMIEKMKEKQIIGNPQEVRAKLEKLQAVYQTDEIMIVTITHDYEARRKSYQLIAEACDLEIISDCINDK</sequence>
<dbReference type="RefSeq" id="WP_114917191.1">
    <property type="nucleotide sequence ID" value="NZ_CP024848.1"/>
</dbReference>
<dbReference type="GO" id="GO:0005829">
    <property type="term" value="C:cytosol"/>
    <property type="evidence" value="ECO:0007669"/>
    <property type="project" value="TreeGrafter"/>
</dbReference>
<protein>
    <submittedName>
        <fullName evidence="3">LLM class flavin-dependent oxidoreductase</fullName>
    </submittedName>
</protein>
<dbReference type="FunFam" id="3.20.20.30:FF:000002">
    <property type="entry name" value="LLM class flavin-dependent oxidoreductase"/>
    <property type="match status" value="1"/>
</dbReference>
<organism evidence="3 4">
    <name type="scientific">Oceanobacillus zhaokaii</name>
    <dbReference type="NCBI Taxonomy" id="2052660"/>
    <lineage>
        <taxon>Bacteria</taxon>
        <taxon>Bacillati</taxon>
        <taxon>Bacillota</taxon>
        <taxon>Bacilli</taxon>
        <taxon>Bacillales</taxon>
        <taxon>Bacillaceae</taxon>
        <taxon>Oceanobacillus</taxon>
    </lineage>
</organism>
<evidence type="ECO:0000259" key="2">
    <source>
        <dbReference type="Pfam" id="PF00296"/>
    </source>
</evidence>
<feature type="domain" description="Luciferase-like" evidence="2">
    <location>
        <begin position="1"/>
        <end position="296"/>
    </location>
</feature>
<evidence type="ECO:0000256" key="1">
    <source>
        <dbReference type="ARBA" id="ARBA00007789"/>
    </source>
</evidence>
<dbReference type="InterPro" id="IPR050766">
    <property type="entry name" value="Bact_Lucif_Oxidored"/>
</dbReference>
<dbReference type="GO" id="GO:0016705">
    <property type="term" value="F:oxidoreductase activity, acting on paired donors, with incorporation or reduction of molecular oxygen"/>
    <property type="evidence" value="ECO:0007669"/>
    <property type="project" value="InterPro"/>
</dbReference>
<gene>
    <name evidence="3" type="ORF">CUC15_13640</name>
</gene>
<dbReference type="AlphaFoldDB" id="A0A345PIS5"/>
<dbReference type="InterPro" id="IPR019949">
    <property type="entry name" value="CmoO-like"/>
</dbReference>
<dbReference type="SUPFAM" id="SSF51679">
    <property type="entry name" value="Bacterial luciferase-like"/>
    <property type="match status" value="1"/>
</dbReference>
<dbReference type="PANTHER" id="PTHR30137:SF19">
    <property type="entry name" value="LUCIFERASE-LIKE MONOOXYGENASE"/>
    <property type="match status" value="1"/>
</dbReference>
<dbReference type="Proteomes" id="UP000253908">
    <property type="component" value="Chromosome"/>
</dbReference>
<accession>A0A345PIS5</accession>
<name>A0A345PIS5_9BACI</name>
<dbReference type="EMBL" id="CP024848">
    <property type="protein sequence ID" value="AXI09905.1"/>
    <property type="molecule type" value="Genomic_DNA"/>
</dbReference>
<proteinExistence type="predicted"/>
<dbReference type="OrthoDB" id="9780518at2"/>
<dbReference type="InterPro" id="IPR011251">
    <property type="entry name" value="Luciferase-like_dom"/>
</dbReference>
<dbReference type="PANTHER" id="PTHR30137">
    <property type="entry name" value="LUCIFERASE-LIKE MONOOXYGENASE"/>
    <property type="match status" value="1"/>
</dbReference>
<evidence type="ECO:0000313" key="3">
    <source>
        <dbReference type="EMBL" id="AXI09905.1"/>
    </source>
</evidence>